<evidence type="ECO:0000313" key="2">
    <source>
        <dbReference type="Proteomes" id="UP000822688"/>
    </source>
</evidence>
<name>A0A8T0HTV4_CERPU</name>
<sequence length="50" mass="6208">MCNSRQSTPLALLLWTPCRRIKEFLTWRSHVLFTQLLILGRERWYRFTIR</sequence>
<evidence type="ECO:0000313" key="1">
    <source>
        <dbReference type="EMBL" id="KAG0573943.1"/>
    </source>
</evidence>
<comment type="caution">
    <text evidence="1">The sequence shown here is derived from an EMBL/GenBank/DDBJ whole genome shotgun (WGS) entry which is preliminary data.</text>
</comment>
<protein>
    <submittedName>
        <fullName evidence="1">Uncharacterized protein</fullName>
    </submittedName>
</protein>
<keyword evidence="2" id="KW-1185">Reference proteome</keyword>
<accession>A0A8T0HTV4</accession>
<dbReference type="AlphaFoldDB" id="A0A8T0HTV4"/>
<dbReference type="EMBL" id="CM026426">
    <property type="protein sequence ID" value="KAG0573943.1"/>
    <property type="molecule type" value="Genomic_DNA"/>
</dbReference>
<gene>
    <name evidence="1" type="ORF">KC19_VG223600</name>
</gene>
<dbReference type="Proteomes" id="UP000822688">
    <property type="component" value="Chromosome V"/>
</dbReference>
<proteinExistence type="predicted"/>
<organism evidence="1 2">
    <name type="scientific">Ceratodon purpureus</name>
    <name type="common">Fire moss</name>
    <name type="synonym">Dicranum purpureum</name>
    <dbReference type="NCBI Taxonomy" id="3225"/>
    <lineage>
        <taxon>Eukaryota</taxon>
        <taxon>Viridiplantae</taxon>
        <taxon>Streptophyta</taxon>
        <taxon>Embryophyta</taxon>
        <taxon>Bryophyta</taxon>
        <taxon>Bryophytina</taxon>
        <taxon>Bryopsida</taxon>
        <taxon>Dicranidae</taxon>
        <taxon>Pseudoditrichales</taxon>
        <taxon>Ditrichaceae</taxon>
        <taxon>Ceratodon</taxon>
    </lineage>
</organism>
<reference evidence="1" key="1">
    <citation type="submission" date="2020-06" db="EMBL/GenBank/DDBJ databases">
        <title>WGS assembly of Ceratodon purpureus strain R40.</title>
        <authorList>
            <person name="Carey S.B."/>
            <person name="Jenkins J."/>
            <person name="Shu S."/>
            <person name="Lovell J.T."/>
            <person name="Sreedasyam A."/>
            <person name="Maumus F."/>
            <person name="Tiley G.P."/>
            <person name="Fernandez-Pozo N."/>
            <person name="Barry K."/>
            <person name="Chen C."/>
            <person name="Wang M."/>
            <person name="Lipzen A."/>
            <person name="Daum C."/>
            <person name="Saski C.A."/>
            <person name="Payton A.C."/>
            <person name="Mcbreen J.C."/>
            <person name="Conrad R.E."/>
            <person name="Kollar L.M."/>
            <person name="Olsson S."/>
            <person name="Huttunen S."/>
            <person name="Landis J.B."/>
            <person name="Wickett N.J."/>
            <person name="Johnson M.G."/>
            <person name="Rensing S.A."/>
            <person name="Grimwood J."/>
            <person name="Schmutz J."/>
            <person name="Mcdaniel S.F."/>
        </authorList>
    </citation>
    <scope>NUCLEOTIDE SEQUENCE</scope>
    <source>
        <strain evidence="1">R40</strain>
    </source>
</reference>